<evidence type="ECO:0000313" key="2">
    <source>
        <dbReference type="Proteomes" id="UP000184192"/>
    </source>
</evidence>
<dbReference type="InterPro" id="IPR007398">
    <property type="entry name" value="BioG"/>
</dbReference>
<evidence type="ECO:0000313" key="1">
    <source>
        <dbReference type="EMBL" id="SHJ35469.1"/>
    </source>
</evidence>
<proteinExistence type="predicted"/>
<accession>A0A1M6IM87</accession>
<dbReference type="Proteomes" id="UP000184192">
    <property type="component" value="Unassembled WGS sequence"/>
</dbReference>
<dbReference type="Gene3D" id="3.40.50.1820">
    <property type="entry name" value="alpha/beta hydrolase"/>
    <property type="match status" value="1"/>
</dbReference>
<organism evidence="1 2">
    <name type="scientific">Bacteroides stercorirosoris</name>
    <dbReference type="NCBI Taxonomy" id="871324"/>
    <lineage>
        <taxon>Bacteria</taxon>
        <taxon>Pseudomonadati</taxon>
        <taxon>Bacteroidota</taxon>
        <taxon>Bacteroidia</taxon>
        <taxon>Bacteroidales</taxon>
        <taxon>Bacteroidaceae</taxon>
        <taxon>Bacteroides</taxon>
    </lineage>
</organism>
<keyword evidence="2" id="KW-1185">Reference proteome</keyword>
<dbReference type="AlphaFoldDB" id="A0A1M6IM87"/>
<reference evidence="2" key="1">
    <citation type="submission" date="2016-11" db="EMBL/GenBank/DDBJ databases">
        <authorList>
            <person name="Varghese N."/>
            <person name="Submissions S."/>
        </authorList>
    </citation>
    <scope>NUCLEOTIDE SEQUENCE [LARGE SCALE GENOMIC DNA]</scope>
    <source>
        <strain evidence="2">DSM 26884</strain>
    </source>
</reference>
<dbReference type="SUPFAM" id="SSF53474">
    <property type="entry name" value="alpha/beta-Hydrolases"/>
    <property type="match status" value="1"/>
</dbReference>
<dbReference type="ESTHER" id="9bace-a0a1m6im87">
    <property type="family name" value="BioG_Pimeloyl-ACP-methyl-esterase"/>
</dbReference>
<dbReference type="Pfam" id="PF04301">
    <property type="entry name" value="BioG"/>
    <property type="match status" value="1"/>
</dbReference>
<dbReference type="InterPro" id="IPR029058">
    <property type="entry name" value="AB_hydrolase_fold"/>
</dbReference>
<dbReference type="eggNOG" id="COG2830">
    <property type="taxonomic scope" value="Bacteria"/>
</dbReference>
<gene>
    <name evidence="1" type="ORF">SAMN05444350_1245</name>
</gene>
<protein>
    <submittedName>
        <fullName evidence="1">Biotin synthesis protein BioG</fullName>
    </submittedName>
</protein>
<dbReference type="GeneID" id="92713551"/>
<dbReference type="EMBL" id="FQZN01000024">
    <property type="protein sequence ID" value="SHJ35469.1"/>
    <property type="molecule type" value="Genomic_DNA"/>
</dbReference>
<sequence>MIQKFIIQKKHPRLLLFFAGWGADETPFKNYQPANSDFMVCYDYRNLSFDAQVLEGYEQVNVVGWSMGVWAASQVLGKIIADETSGIITDETSRSRQLPLGKKIAINGTPFPIDEERGIPPAIYHGTLEGLTDASLHKFLRRMCADSAAFRNFLAVTPRRPLEELREELAAIEVAYTTETAYPFGWNTSVIATEDRIIPSENQKKAWTRDGRSEPFLAEAHTLTEIETAHYAHELFETYLEKEWTND</sequence>
<name>A0A1M6IM87_9BACE</name>
<dbReference type="RefSeq" id="WP_025831213.1">
    <property type="nucleotide sequence ID" value="NZ_CAMTFU010000036.1"/>
</dbReference>